<dbReference type="KEGG" id="fcs:TRV642_4636"/>
<dbReference type="CDD" id="cd04301">
    <property type="entry name" value="NAT_SF"/>
    <property type="match status" value="1"/>
</dbReference>
<reference evidence="2" key="1">
    <citation type="submission" date="2022-09" db="EMBL/GenBank/DDBJ databases">
        <authorList>
            <person name="Duchaud E."/>
        </authorList>
    </citation>
    <scope>NUCLEOTIDE SEQUENCE</scope>
    <source>
        <strain evidence="2">TRV642</strain>
    </source>
</reference>
<dbReference type="Pfam" id="PF00583">
    <property type="entry name" value="Acetyltransf_1"/>
    <property type="match status" value="1"/>
</dbReference>
<name>A0A9W4TM03_9FLAO</name>
<dbReference type="Gene3D" id="3.40.630.30">
    <property type="match status" value="1"/>
</dbReference>
<dbReference type="AlphaFoldDB" id="A0A9W4TM03"/>
<evidence type="ECO:0000313" key="3">
    <source>
        <dbReference type="Proteomes" id="UP001152749"/>
    </source>
</evidence>
<dbReference type="InterPro" id="IPR016181">
    <property type="entry name" value="Acyl_CoA_acyltransferase"/>
</dbReference>
<dbReference type="InterPro" id="IPR000182">
    <property type="entry name" value="GNAT_dom"/>
</dbReference>
<sequence>MSDTTENLILRKADIAEVPLIWSILQDAIEQRRLDGSTQWQDGYPNETTIEHDIKNGDAYVLTENNTILSYAAILFDKEPAYEAIEGKWLTNGDYAVVHRVAVSKLAKGKGIATKLFEKIETLSIEHNIYSIKVDTNFDNIPMLKILDRLNYTYCGEVFFRGAARKAYEKKLA</sequence>
<dbReference type="GO" id="GO:0016747">
    <property type="term" value="F:acyltransferase activity, transferring groups other than amino-acyl groups"/>
    <property type="evidence" value="ECO:0007669"/>
    <property type="project" value="InterPro"/>
</dbReference>
<feature type="domain" description="N-acetyltransferase" evidence="1">
    <location>
        <begin position="8"/>
        <end position="173"/>
    </location>
</feature>
<dbReference type="EMBL" id="OX336425">
    <property type="protein sequence ID" value="CAI2769263.1"/>
    <property type="molecule type" value="Genomic_DNA"/>
</dbReference>
<dbReference type="RefSeq" id="WP_263361692.1">
    <property type="nucleotide sequence ID" value="NZ_OX336425.1"/>
</dbReference>
<dbReference type="Proteomes" id="UP001152749">
    <property type="component" value="Chromosome"/>
</dbReference>
<dbReference type="SUPFAM" id="SSF55729">
    <property type="entry name" value="Acyl-CoA N-acyltransferases (Nat)"/>
    <property type="match status" value="1"/>
</dbReference>
<gene>
    <name evidence="2" type="ORF">TRV642_4636</name>
</gene>
<protein>
    <submittedName>
        <fullName evidence="2">N-acetyltransferase domain-containing protein</fullName>
    </submittedName>
</protein>
<evidence type="ECO:0000259" key="1">
    <source>
        <dbReference type="PROSITE" id="PS51186"/>
    </source>
</evidence>
<accession>A0A9W4TM03</accession>
<organism evidence="2 3">
    <name type="scientific">Flavobacterium collinsii</name>
    <dbReference type="NCBI Taxonomy" id="1114861"/>
    <lineage>
        <taxon>Bacteria</taxon>
        <taxon>Pseudomonadati</taxon>
        <taxon>Bacteroidota</taxon>
        <taxon>Flavobacteriia</taxon>
        <taxon>Flavobacteriales</taxon>
        <taxon>Flavobacteriaceae</taxon>
        <taxon>Flavobacterium</taxon>
    </lineage>
</organism>
<evidence type="ECO:0000313" key="2">
    <source>
        <dbReference type="EMBL" id="CAI2769263.1"/>
    </source>
</evidence>
<proteinExistence type="predicted"/>
<dbReference type="PROSITE" id="PS51186">
    <property type="entry name" value="GNAT"/>
    <property type="match status" value="1"/>
</dbReference>